<comment type="subcellular location">
    <subcellularLocation>
        <location evidence="1">Cell outer membrane</location>
    </subcellularLocation>
</comment>
<keyword evidence="3" id="KW-0472">Membrane</keyword>
<dbReference type="KEGG" id="ppha:BVH74_03050"/>
<gene>
    <name evidence="10" type="ORF">BVH74_03050</name>
</gene>
<feature type="chain" id="PRO_5012979408" description="TolC family protein" evidence="9">
    <location>
        <begin position="28"/>
        <end position="414"/>
    </location>
</feature>
<dbReference type="PANTHER" id="PTHR30203">
    <property type="entry name" value="OUTER MEMBRANE CATION EFFLUX PROTEIN"/>
    <property type="match status" value="1"/>
</dbReference>
<evidence type="ECO:0000256" key="6">
    <source>
        <dbReference type="ARBA" id="ARBA00023237"/>
    </source>
</evidence>
<feature type="signal peptide" evidence="9">
    <location>
        <begin position="1"/>
        <end position="27"/>
    </location>
</feature>
<proteinExistence type="inferred from homology"/>
<feature type="coiled-coil region" evidence="8">
    <location>
        <begin position="308"/>
        <end position="346"/>
    </location>
</feature>
<sequence length="414" mass="46846">MLNPSFCRRSLLVGSALAFCLSLPLQAMTLEQALSLAEQQAPSLQAWRLNELAVRSEAQAAGQLPDPKLALGLQNVPIEGDRRGRLNADGMTMQMIGLMQEVPNSARRQAQRELAGAAVERVQAEYEVERLNVRLEVAEAWLRLHALQRQLALFDEFYAQNDVLAASIAARLAGGLGPLAVQPLAALERARLDQRRDLLLSEQEVWRAQLRRWLGAQAPAQTLGNWPQWPLDLNGYRARLALQPELAQYRPLAREREAAVRLAEADRRPDWGWELAYQRRGMGLDDMFSVQVSVGLPLFSGRRQQPRIAAREAELAALDRERDSARLRLENELEVELSQYRRLELAQVRSTQQMLPLAEQRAELALADYRGGRAELDSLIEARRELIETRLQHVELEAARAISHTRLHLTWGER</sequence>
<dbReference type="GO" id="GO:0016020">
    <property type="term" value="C:membrane"/>
    <property type="evidence" value="ECO:0007669"/>
    <property type="project" value="UniProtKB-SubCell"/>
</dbReference>
<comment type="similarity">
    <text evidence="2">Belongs to the outer membrane factor (OMF) (TC 1.B.17) family.</text>
</comment>
<dbReference type="SUPFAM" id="SSF56954">
    <property type="entry name" value="Outer membrane efflux proteins (OEP)"/>
    <property type="match status" value="1"/>
</dbReference>
<evidence type="ECO:0008006" key="12">
    <source>
        <dbReference type="Google" id="ProtNLM"/>
    </source>
</evidence>
<organism evidence="10 11">
    <name type="scientific">Halopseudomonas phragmitis</name>
    <dbReference type="NCBI Taxonomy" id="1931241"/>
    <lineage>
        <taxon>Bacteria</taxon>
        <taxon>Pseudomonadati</taxon>
        <taxon>Pseudomonadota</taxon>
        <taxon>Gammaproteobacteria</taxon>
        <taxon>Pseudomonadales</taxon>
        <taxon>Pseudomonadaceae</taxon>
        <taxon>Halopseudomonas</taxon>
    </lineage>
</organism>
<name>A0A1V0B1H4_9GAMM</name>
<keyword evidence="8" id="KW-0175">Coiled coil</keyword>
<keyword evidence="11" id="KW-1185">Reference proteome</keyword>
<reference evidence="10 11" key="1">
    <citation type="submission" date="2017-03" db="EMBL/GenBank/DDBJ databases">
        <title>Complete genome sequence of the novel DNRA strain Pseudomonas sp. S-6-2 isolated from Chinese polluted river sediment. Journal of Biotechnology.</title>
        <authorList>
            <person name="Li J."/>
            <person name="Xiang F."/>
            <person name="Wang L."/>
            <person name="Xi L."/>
            <person name="Liu J."/>
        </authorList>
    </citation>
    <scope>NUCLEOTIDE SEQUENCE [LARGE SCALE GENOMIC DNA]</scope>
    <source>
        <strain evidence="10 11">S-6-2</strain>
    </source>
</reference>
<keyword evidence="7" id="KW-0449">Lipoprotein</keyword>
<evidence type="ECO:0000256" key="4">
    <source>
        <dbReference type="ARBA" id="ARBA00022692"/>
    </source>
</evidence>
<keyword evidence="4" id="KW-0812">Transmembrane</keyword>
<dbReference type="EMBL" id="CP020100">
    <property type="protein sequence ID" value="AQZ93793.1"/>
    <property type="molecule type" value="Genomic_DNA"/>
</dbReference>
<keyword evidence="5" id="KW-0564">Palmitate</keyword>
<evidence type="ECO:0000256" key="1">
    <source>
        <dbReference type="ARBA" id="ARBA00004442"/>
    </source>
</evidence>
<evidence type="ECO:0000313" key="11">
    <source>
        <dbReference type="Proteomes" id="UP000243488"/>
    </source>
</evidence>
<dbReference type="AlphaFoldDB" id="A0A1V0B1H4"/>
<dbReference type="InterPro" id="IPR010131">
    <property type="entry name" value="MdtP/NodT-like"/>
</dbReference>
<dbReference type="Gene3D" id="1.20.1600.10">
    <property type="entry name" value="Outer membrane efflux proteins (OEP)"/>
    <property type="match status" value="1"/>
</dbReference>
<evidence type="ECO:0000256" key="7">
    <source>
        <dbReference type="ARBA" id="ARBA00023288"/>
    </source>
</evidence>
<dbReference type="Proteomes" id="UP000243488">
    <property type="component" value="Chromosome"/>
</dbReference>
<evidence type="ECO:0000256" key="2">
    <source>
        <dbReference type="ARBA" id="ARBA00007613"/>
    </source>
</evidence>
<keyword evidence="9" id="KW-0732">Signal</keyword>
<evidence type="ECO:0000313" key="10">
    <source>
        <dbReference type="EMBL" id="AQZ93793.1"/>
    </source>
</evidence>
<accession>A0A1V0B1H4</accession>
<dbReference type="Pfam" id="PF02321">
    <property type="entry name" value="OEP"/>
    <property type="match status" value="1"/>
</dbReference>
<evidence type="ECO:0000256" key="3">
    <source>
        <dbReference type="ARBA" id="ARBA00022452"/>
    </source>
</evidence>
<keyword evidence="3" id="KW-1134">Transmembrane beta strand</keyword>
<dbReference type="InterPro" id="IPR003423">
    <property type="entry name" value="OMP_efflux"/>
</dbReference>
<dbReference type="STRING" id="1931241.BVH74_03050"/>
<evidence type="ECO:0000256" key="5">
    <source>
        <dbReference type="ARBA" id="ARBA00023139"/>
    </source>
</evidence>
<protein>
    <recommendedName>
        <fullName evidence="12">TolC family protein</fullName>
    </recommendedName>
</protein>
<dbReference type="GO" id="GO:0015562">
    <property type="term" value="F:efflux transmembrane transporter activity"/>
    <property type="evidence" value="ECO:0007669"/>
    <property type="project" value="InterPro"/>
</dbReference>
<keyword evidence="6" id="KW-0998">Cell outer membrane</keyword>
<evidence type="ECO:0000256" key="9">
    <source>
        <dbReference type="SAM" id="SignalP"/>
    </source>
</evidence>
<evidence type="ECO:0000256" key="8">
    <source>
        <dbReference type="SAM" id="Coils"/>
    </source>
</evidence>
<dbReference type="RefSeq" id="WP_080048651.1">
    <property type="nucleotide sequence ID" value="NZ_CP020100.1"/>
</dbReference>
<dbReference type="PANTHER" id="PTHR30203:SF24">
    <property type="entry name" value="BLR4935 PROTEIN"/>
    <property type="match status" value="1"/>
</dbReference>